<evidence type="ECO:0000313" key="11">
    <source>
        <dbReference type="EMBL" id="EFA85879.1"/>
    </source>
</evidence>
<sequence>MIHKRDKSNENENNNNVVDQQQQQKPTTPPVKVTLYDNMAQKQALDDSIVKYFTEELKFNQNQTVNYIKVALGLVGCILAAVSQFYPEPFPKNKPILIVCVFLYSLITLALYYIALYVQKEVILFASKDNVDLQISTNLPRFDPKYTMKIDYGKIEQTVSKPINNYFDVNGVFVESLFFKDLNKIYSTISSKKS</sequence>
<dbReference type="EMBL" id="ADBJ01000004">
    <property type="protein sequence ID" value="EFA85879.1"/>
    <property type="molecule type" value="Genomic_DNA"/>
</dbReference>
<dbReference type="RefSeq" id="XP_020437985.1">
    <property type="nucleotide sequence ID" value="XM_020572127.1"/>
</dbReference>
<comment type="caution">
    <text evidence="11">The sequence shown here is derived from an EMBL/GenBank/DDBJ whole genome shotgun (WGS) entry which is preliminary data.</text>
</comment>
<dbReference type="GO" id="GO:0005787">
    <property type="term" value="C:signal peptidase complex"/>
    <property type="evidence" value="ECO:0007669"/>
    <property type="project" value="UniProtKB-UniRule"/>
</dbReference>
<dbReference type="AlphaFoldDB" id="D3AY52"/>
<organism evidence="11 12">
    <name type="scientific">Heterostelium pallidum (strain ATCC 26659 / Pp 5 / PN500)</name>
    <name type="common">Cellular slime mold</name>
    <name type="synonym">Polysphondylium pallidum</name>
    <dbReference type="NCBI Taxonomy" id="670386"/>
    <lineage>
        <taxon>Eukaryota</taxon>
        <taxon>Amoebozoa</taxon>
        <taxon>Evosea</taxon>
        <taxon>Eumycetozoa</taxon>
        <taxon>Dictyostelia</taxon>
        <taxon>Acytosteliales</taxon>
        <taxon>Acytosteliaceae</taxon>
        <taxon>Heterostelium</taxon>
    </lineage>
</organism>
<evidence type="ECO:0000256" key="9">
    <source>
        <dbReference type="RuleBase" id="RU368033"/>
    </source>
</evidence>
<reference evidence="11 12" key="1">
    <citation type="journal article" date="2011" name="Genome Res.">
        <title>Phylogeny-wide analysis of social amoeba genomes highlights ancient origins for complex intercellular communication.</title>
        <authorList>
            <person name="Heidel A.J."/>
            <person name="Lawal H.M."/>
            <person name="Felder M."/>
            <person name="Schilde C."/>
            <person name="Helps N.R."/>
            <person name="Tunggal B."/>
            <person name="Rivero F."/>
            <person name="John U."/>
            <person name="Schleicher M."/>
            <person name="Eichinger L."/>
            <person name="Platzer M."/>
            <person name="Noegel A.A."/>
            <person name="Schaap P."/>
            <person name="Gloeckner G."/>
        </authorList>
    </citation>
    <scope>NUCLEOTIDE SEQUENCE [LARGE SCALE GENOMIC DNA]</scope>
    <source>
        <strain evidence="12">ATCC 26659 / Pp 5 / PN500</strain>
    </source>
</reference>
<protein>
    <recommendedName>
        <fullName evidence="3 9">Signal peptidase complex subunit 2</fullName>
    </recommendedName>
</protein>
<dbReference type="GO" id="GO:0006465">
    <property type="term" value="P:signal peptide processing"/>
    <property type="evidence" value="ECO:0007669"/>
    <property type="project" value="UniProtKB-UniRule"/>
</dbReference>
<evidence type="ECO:0000256" key="1">
    <source>
        <dbReference type="ARBA" id="ARBA00004477"/>
    </source>
</evidence>
<keyword evidence="12" id="KW-1185">Reference proteome</keyword>
<keyword evidence="6 9" id="KW-1133">Transmembrane helix</keyword>
<name>D3AY52_HETP5</name>
<keyword evidence="4 9" id="KW-0812">Transmembrane</keyword>
<dbReference type="Proteomes" id="UP000001396">
    <property type="component" value="Unassembled WGS sequence"/>
</dbReference>
<feature type="region of interest" description="Disordered" evidence="10">
    <location>
        <begin position="1"/>
        <end position="29"/>
    </location>
</feature>
<dbReference type="GO" id="GO:0008233">
    <property type="term" value="F:peptidase activity"/>
    <property type="evidence" value="ECO:0007669"/>
    <property type="project" value="UniProtKB-UniRule"/>
</dbReference>
<comment type="function">
    <text evidence="8 9">Component of the signal peptidase complex (SPC) which catalyzes the cleavage of N-terminal signal sequences from nascent proteins as they are translocated into the lumen of the endoplasmic reticulum. Enhances the enzymatic activity of SPC and facilitates the interactions between different components of the translocation site.</text>
</comment>
<evidence type="ECO:0000256" key="7">
    <source>
        <dbReference type="ARBA" id="ARBA00023136"/>
    </source>
</evidence>
<evidence type="ECO:0000256" key="10">
    <source>
        <dbReference type="SAM" id="MobiDB-lite"/>
    </source>
</evidence>
<evidence type="ECO:0000313" key="12">
    <source>
        <dbReference type="Proteomes" id="UP000001396"/>
    </source>
</evidence>
<comment type="similarity">
    <text evidence="2 9">Belongs to the SPCS2 family.</text>
</comment>
<evidence type="ECO:0000256" key="3">
    <source>
        <dbReference type="ARBA" id="ARBA00017057"/>
    </source>
</evidence>
<keyword evidence="5 9" id="KW-0256">Endoplasmic reticulum</keyword>
<dbReference type="Pfam" id="PF06703">
    <property type="entry name" value="SPC25"/>
    <property type="match status" value="1"/>
</dbReference>
<dbReference type="PANTHER" id="PTHR13085:SF0">
    <property type="entry name" value="SIGNAL PEPTIDASE COMPLEX SUBUNIT 2"/>
    <property type="match status" value="1"/>
</dbReference>
<evidence type="ECO:0000256" key="6">
    <source>
        <dbReference type="ARBA" id="ARBA00022989"/>
    </source>
</evidence>
<comment type="subcellular location">
    <subcellularLocation>
        <location evidence="1 9">Endoplasmic reticulum membrane</location>
        <topology evidence="1 9">Multi-pass membrane protein</topology>
    </subcellularLocation>
</comment>
<dbReference type="GO" id="GO:0045047">
    <property type="term" value="P:protein targeting to ER"/>
    <property type="evidence" value="ECO:0007669"/>
    <property type="project" value="TreeGrafter"/>
</dbReference>
<proteinExistence type="inferred from homology"/>
<dbReference type="GeneID" id="31356641"/>
<feature type="transmembrane region" description="Helical" evidence="9">
    <location>
        <begin position="96"/>
        <end position="118"/>
    </location>
</feature>
<dbReference type="FunCoup" id="D3AY52">
    <property type="interactions" value="416"/>
</dbReference>
<accession>D3AY52</accession>
<evidence type="ECO:0000256" key="8">
    <source>
        <dbReference type="ARBA" id="ARBA00045608"/>
    </source>
</evidence>
<dbReference type="OMA" id="INKWDGT"/>
<feature type="compositionally biased region" description="Low complexity" evidence="10">
    <location>
        <begin position="11"/>
        <end position="24"/>
    </location>
</feature>
<gene>
    <name evidence="11" type="primary">spc2</name>
    <name evidence="11" type="ORF">PPL_01111</name>
</gene>
<feature type="transmembrane region" description="Helical" evidence="9">
    <location>
        <begin position="67"/>
        <end position="84"/>
    </location>
</feature>
<dbReference type="InParanoid" id="D3AY52"/>
<dbReference type="InterPro" id="IPR009582">
    <property type="entry name" value="Spc2/SPCS2"/>
</dbReference>
<keyword evidence="7 9" id="KW-0472">Membrane</keyword>
<evidence type="ECO:0000256" key="2">
    <source>
        <dbReference type="ARBA" id="ARBA00007324"/>
    </source>
</evidence>
<dbReference type="PANTHER" id="PTHR13085">
    <property type="entry name" value="MICROSOMAL SIGNAL PEPTIDASE 25 KDA SUBUNIT"/>
    <property type="match status" value="1"/>
</dbReference>
<evidence type="ECO:0000256" key="5">
    <source>
        <dbReference type="ARBA" id="ARBA00022824"/>
    </source>
</evidence>
<evidence type="ECO:0000256" key="4">
    <source>
        <dbReference type="ARBA" id="ARBA00022692"/>
    </source>
</evidence>